<dbReference type="PROSITE" id="PS00868">
    <property type="entry name" value="CYS_MET_METAB_PP"/>
    <property type="match status" value="1"/>
</dbReference>
<evidence type="ECO:0000256" key="1">
    <source>
        <dbReference type="ARBA" id="ARBA00001933"/>
    </source>
</evidence>
<dbReference type="Proteomes" id="UP001199296">
    <property type="component" value="Unassembled WGS sequence"/>
</dbReference>
<evidence type="ECO:0000256" key="7">
    <source>
        <dbReference type="PIRSR" id="PIRSR001434-2"/>
    </source>
</evidence>
<comment type="subunit">
    <text evidence="2">Homotetramer.</text>
</comment>
<reference evidence="9 10" key="1">
    <citation type="submission" date="2021-10" db="EMBL/GenBank/DDBJ databases">
        <authorList>
            <person name="Grouzdev D.S."/>
            <person name="Pantiukh K.S."/>
            <person name="Krutkina M.S."/>
        </authorList>
    </citation>
    <scope>NUCLEOTIDE SEQUENCE [LARGE SCALE GENOMIC DNA]</scope>
    <source>
        <strain evidence="9 10">Z-7514</strain>
    </source>
</reference>
<comment type="caution">
    <text evidence="9">The sequence shown here is derived from an EMBL/GenBank/DDBJ whole genome shotgun (WGS) entry which is preliminary data.</text>
</comment>
<gene>
    <name evidence="9" type="ORF">LJ207_02145</name>
</gene>
<name>A0AAW4WSP3_9FIRM</name>
<sequence>MTLGFDTIALHHGYDPSENRKAAAVPIYQTSSYTFEDTEHAAKLFALEESGDIYSRIQNPTNSVLEQRVAALEGGVAALALSSGQAAEVTALLTIVKNGDEIVSGSSIYGGTHNLFKHTFKNFGIDVKFVDSDDPRSFAKAITDKTKALYIETIANPTLNVPDFEAIAEIAHQNGVPLIVDNTFASPYLCNPIEHGADIVIHSTTKYISGHGNSIGGIIVDSGNFDWDTGRFPALVEPDPSYHGIKFQEEFAEAAYITKARVQLLRDLGSAPSPFNSFLTLNGIETLSLRMERHSENALSIAKLLDADSRVKWVNYPGLKNNESHENAKKYLKNGFGGMVTFAVKGGKKAAEKFINSLDLFLHLANVGDAKSLAIHPASTTHQQLSEEDLIKTGISPALIRLSIGIEDIKDLKADLDQALAASQK</sequence>
<dbReference type="CDD" id="cd00614">
    <property type="entry name" value="CGS_like"/>
    <property type="match status" value="1"/>
</dbReference>
<proteinExistence type="inferred from homology"/>
<dbReference type="Gene3D" id="3.40.640.10">
    <property type="entry name" value="Type I PLP-dependent aspartate aminotransferase-like (Major domain)"/>
    <property type="match status" value="1"/>
</dbReference>
<dbReference type="FunFam" id="3.90.1150.10:FF:000033">
    <property type="entry name" value="Cystathionine gamma-synthase"/>
    <property type="match status" value="1"/>
</dbReference>
<evidence type="ECO:0000313" key="10">
    <source>
        <dbReference type="Proteomes" id="UP001199296"/>
    </source>
</evidence>
<dbReference type="InterPro" id="IPR054542">
    <property type="entry name" value="Cys_met_metab_PP"/>
</dbReference>
<dbReference type="InterPro" id="IPR006235">
    <property type="entry name" value="OAc-hSer/O-AcSer_sulfhydrylase"/>
</dbReference>
<dbReference type="GO" id="GO:0004124">
    <property type="term" value="F:cysteine synthase activity"/>
    <property type="evidence" value="ECO:0007669"/>
    <property type="project" value="TreeGrafter"/>
</dbReference>
<dbReference type="InterPro" id="IPR000277">
    <property type="entry name" value="Cys/Met-Metab_PyrdxlP-dep_enz"/>
</dbReference>
<dbReference type="EMBL" id="JAJFAT010000002">
    <property type="protein sequence ID" value="MCC3144118.1"/>
    <property type="molecule type" value="Genomic_DNA"/>
</dbReference>
<protein>
    <recommendedName>
        <fullName evidence="6">O-succinylhomoserine sulfhydrylase</fullName>
    </recommendedName>
</protein>
<dbReference type="PIRSF" id="PIRSF001434">
    <property type="entry name" value="CGS"/>
    <property type="match status" value="1"/>
</dbReference>
<dbReference type="GO" id="GO:0030170">
    <property type="term" value="F:pyridoxal phosphate binding"/>
    <property type="evidence" value="ECO:0007669"/>
    <property type="project" value="InterPro"/>
</dbReference>
<dbReference type="FunFam" id="3.40.640.10:FF:000035">
    <property type="entry name" value="O-succinylhomoserine sulfhydrylase"/>
    <property type="match status" value="1"/>
</dbReference>
<dbReference type="AlphaFoldDB" id="A0AAW4WSP3"/>
<dbReference type="SUPFAM" id="SSF53383">
    <property type="entry name" value="PLP-dependent transferases"/>
    <property type="match status" value="1"/>
</dbReference>
<dbReference type="PANTHER" id="PTHR43797">
    <property type="entry name" value="HOMOCYSTEINE/CYSTEINE SYNTHASE"/>
    <property type="match status" value="1"/>
</dbReference>
<accession>A0AAW4WSP3</accession>
<comment type="cofactor">
    <cofactor evidence="1 8">
        <name>pyridoxal 5'-phosphate</name>
        <dbReference type="ChEBI" id="CHEBI:597326"/>
    </cofactor>
</comment>
<dbReference type="RefSeq" id="WP_229343655.1">
    <property type="nucleotide sequence ID" value="NZ_JAJFAT010000002.1"/>
</dbReference>
<evidence type="ECO:0000256" key="3">
    <source>
        <dbReference type="ARBA" id="ARBA00022679"/>
    </source>
</evidence>
<dbReference type="PANTHER" id="PTHR43797:SF2">
    <property type="entry name" value="HOMOCYSTEINE_CYSTEINE SYNTHASE"/>
    <property type="match status" value="1"/>
</dbReference>
<dbReference type="InterPro" id="IPR015421">
    <property type="entry name" value="PyrdxlP-dep_Trfase_major"/>
</dbReference>
<keyword evidence="3" id="KW-0808">Transferase</keyword>
<evidence type="ECO:0000256" key="4">
    <source>
        <dbReference type="ARBA" id="ARBA00022898"/>
    </source>
</evidence>
<dbReference type="Pfam" id="PF01053">
    <property type="entry name" value="Cys_Met_Meta_PP"/>
    <property type="match status" value="1"/>
</dbReference>
<evidence type="ECO:0000256" key="6">
    <source>
        <dbReference type="ARBA" id="ARBA00071157"/>
    </source>
</evidence>
<comment type="similarity">
    <text evidence="5">Belongs to the trans-sulfuration enzymes family. MetZ subfamily.</text>
</comment>
<dbReference type="GO" id="GO:0005737">
    <property type="term" value="C:cytoplasm"/>
    <property type="evidence" value="ECO:0007669"/>
    <property type="project" value="TreeGrafter"/>
</dbReference>
<dbReference type="InterPro" id="IPR015424">
    <property type="entry name" value="PyrdxlP-dep_Trfase"/>
</dbReference>
<organism evidence="9 10">
    <name type="scientific">Halanaerobium polyolivorans</name>
    <dbReference type="NCBI Taxonomy" id="2886943"/>
    <lineage>
        <taxon>Bacteria</taxon>
        <taxon>Bacillati</taxon>
        <taxon>Bacillota</taxon>
        <taxon>Clostridia</taxon>
        <taxon>Halanaerobiales</taxon>
        <taxon>Halanaerobiaceae</taxon>
        <taxon>Halanaerobium</taxon>
    </lineage>
</organism>
<dbReference type="NCBIfam" id="TIGR01326">
    <property type="entry name" value="OAH_OAS_sulfhy"/>
    <property type="match status" value="1"/>
</dbReference>
<dbReference type="InterPro" id="IPR015422">
    <property type="entry name" value="PyrdxlP-dep_Trfase_small"/>
</dbReference>
<evidence type="ECO:0000256" key="2">
    <source>
        <dbReference type="ARBA" id="ARBA00011881"/>
    </source>
</evidence>
<keyword evidence="10" id="KW-1185">Reference proteome</keyword>
<evidence type="ECO:0000256" key="5">
    <source>
        <dbReference type="ARBA" id="ARBA00060995"/>
    </source>
</evidence>
<evidence type="ECO:0000313" key="9">
    <source>
        <dbReference type="EMBL" id="MCC3144118.1"/>
    </source>
</evidence>
<dbReference type="Gene3D" id="3.90.1150.10">
    <property type="entry name" value="Aspartate Aminotransferase, domain 1"/>
    <property type="match status" value="1"/>
</dbReference>
<evidence type="ECO:0000256" key="8">
    <source>
        <dbReference type="RuleBase" id="RU362118"/>
    </source>
</evidence>
<dbReference type="GO" id="GO:0071269">
    <property type="term" value="P:L-homocysteine biosynthetic process"/>
    <property type="evidence" value="ECO:0007669"/>
    <property type="project" value="TreeGrafter"/>
</dbReference>
<dbReference type="GO" id="GO:0003961">
    <property type="term" value="F:O-acetylhomoserine aminocarboxypropyltransferase activity"/>
    <property type="evidence" value="ECO:0007669"/>
    <property type="project" value="TreeGrafter"/>
</dbReference>
<dbReference type="GO" id="GO:0006535">
    <property type="term" value="P:cysteine biosynthetic process from serine"/>
    <property type="evidence" value="ECO:0007669"/>
    <property type="project" value="TreeGrafter"/>
</dbReference>
<keyword evidence="4 7" id="KW-0663">Pyridoxal phosphate</keyword>
<feature type="modified residue" description="N6-(pyridoxal phosphate)lysine" evidence="7">
    <location>
        <position position="206"/>
    </location>
</feature>
<dbReference type="GO" id="GO:0019346">
    <property type="term" value="P:transsulfuration"/>
    <property type="evidence" value="ECO:0007669"/>
    <property type="project" value="InterPro"/>
</dbReference>